<evidence type="ECO:0000256" key="6">
    <source>
        <dbReference type="ARBA" id="ARBA00012339"/>
    </source>
</evidence>
<dbReference type="GO" id="GO:0070626">
    <property type="term" value="F:(S)-2-(5-amino-1-(5-phospho-D-ribosyl)imidazole-4-carboxamido) succinate lyase (fumarate-forming) activity"/>
    <property type="evidence" value="ECO:0007669"/>
    <property type="project" value="TreeGrafter"/>
</dbReference>
<feature type="domain" description="Adenylosuccinate lyase C-terminal" evidence="12">
    <location>
        <begin position="1"/>
        <end position="82"/>
    </location>
</feature>
<comment type="subunit">
    <text evidence="5">Homotetramer. Residues from neighboring subunits contribute catalytic and substrate-binding residues to each active site.</text>
</comment>
<dbReference type="InterPro" id="IPR008948">
    <property type="entry name" value="L-Aspartase-like"/>
</dbReference>
<dbReference type="FunFam" id="1.10.40.30:FF:000005">
    <property type="entry name" value="Adenylosuccinate lyase"/>
    <property type="match status" value="1"/>
</dbReference>
<comment type="catalytic activity">
    <reaction evidence="1">
        <text>(2S)-2-[5-amino-1-(5-phospho-beta-D-ribosyl)imidazole-4-carboxamido]succinate = 5-amino-1-(5-phospho-beta-D-ribosyl)imidazole-4-carboxamide + fumarate</text>
        <dbReference type="Rhea" id="RHEA:23920"/>
        <dbReference type="ChEBI" id="CHEBI:29806"/>
        <dbReference type="ChEBI" id="CHEBI:58443"/>
        <dbReference type="ChEBI" id="CHEBI:58475"/>
        <dbReference type="EC" id="4.3.2.2"/>
    </reaction>
</comment>
<dbReference type="InParanoid" id="E4XTC7"/>
<dbReference type="Pfam" id="PF10397">
    <property type="entry name" value="ADSL_C"/>
    <property type="match status" value="1"/>
</dbReference>
<evidence type="ECO:0000256" key="8">
    <source>
        <dbReference type="ARBA" id="ARBA00022755"/>
    </source>
</evidence>
<evidence type="ECO:0000256" key="3">
    <source>
        <dbReference type="ARBA" id="ARBA00004734"/>
    </source>
</evidence>
<comment type="similarity">
    <text evidence="4">Belongs to the lyase 1 family. Adenylosuccinate lyase subfamily.</text>
</comment>
<evidence type="ECO:0000313" key="13">
    <source>
        <dbReference type="EMBL" id="CBY12989.1"/>
    </source>
</evidence>
<organism evidence="13">
    <name type="scientific">Oikopleura dioica</name>
    <name type="common">Tunicate</name>
    <dbReference type="NCBI Taxonomy" id="34765"/>
    <lineage>
        <taxon>Eukaryota</taxon>
        <taxon>Metazoa</taxon>
        <taxon>Chordata</taxon>
        <taxon>Tunicata</taxon>
        <taxon>Appendicularia</taxon>
        <taxon>Copelata</taxon>
        <taxon>Oikopleuridae</taxon>
        <taxon>Oikopleura</taxon>
    </lineage>
</organism>
<evidence type="ECO:0000256" key="7">
    <source>
        <dbReference type="ARBA" id="ARBA00017058"/>
    </source>
</evidence>
<evidence type="ECO:0000256" key="1">
    <source>
        <dbReference type="ARBA" id="ARBA00000598"/>
    </source>
</evidence>
<dbReference type="GO" id="GO:0004018">
    <property type="term" value="F:N6-(1,2-dicarboxyethyl)AMP AMP-lyase (fumarate-forming) activity"/>
    <property type="evidence" value="ECO:0007669"/>
    <property type="project" value="TreeGrafter"/>
</dbReference>
<dbReference type="AlphaFoldDB" id="E4XTC7"/>
<evidence type="ECO:0000256" key="5">
    <source>
        <dbReference type="ARBA" id="ARBA00011668"/>
    </source>
</evidence>
<dbReference type="Gene3D" id="1.10.40.30">
    <property type="entry name" value="Fumarase/aspartase (C-terminal domain)"/>
    <property type="match status" value="1"/>
</dbReference>
<evidence type="ECO:0000313" key="14">
    <source>
        <dbReference type="Proteomes" id="UP000001307"/>
    </source>
</evidence>
<dbReference type="PANTHER" id="PTHR43172:SF1">
    <property type="entry name" value="ADENYLOSUCCINATE LYASE"/>
    <property type="match status" value="1"/>
</dbReference>
<comment type="pathway">
    <text evidence="3">Purine metabolism; AMP biosynthesis via de novo pathway; AMP from IMP: step 2/2.</text>
</comment>
<dbReference type="SUPFAM" id="SSF48557">
    <property type="entry name" value="L-aspartase-like"/>
    <property type="match status" value="1"/>
</dbReference>
<gene>
    <name evidence="13" type="ORF">GSOID_T00003064001</name>
</gene>
<dbReference type="GO" id="GO:0044208">
    <property type="term" value="P:'de novo' AMP biosynthetic process"/>
    <property type="evidence" value="ECO:0007669"/>
    <property type="project" value="TreeGrafter"/>
</dbReference>
<reference evidence="13" key="1">
    <citation type="journal article" date="2010" name="Science">
        <title>Plasticity of animal genome architecture unmasked by rapid evolution of a pelagic tunicate.</title>
        <authorList>
            <person name="Denoeud F."/>
            <person name="Henriet S."/>
            <person name="Mungpakdee S."/>
            <person name="Aury J.M."/>
            <person name="Da Silva C."/>
            <person name="Brinkmann H."/>
            <person name="Mikhaleva J."/>
            <person name="Olsen L.C."/>
            <person name="Jubin C."/>
            <person name="Canestro C."/>
            <person name="Bouquet J.M."/>
            <person name="Danks G."/>
            <person name="Poulain J."/>
            <person name="Campsteijn C."/>
            <person name="Adamski M."/>
            <person name="Cross I."/>
            <person name="Yadetie F."/>
            <person name="Muffato M."/>
            <person name="Louis A."/>
            <person name="Butcher S."/>
            <person name="Tsagkogeorga G."/>
            <person name="Konrad A."/>
            <person name="Singh S."/>
            <person name="Jensen M.F."/>
            <person name="Cong E.H."/>
            <person name="Eikeseth-Otteraa H."/>
            <person name="Noel B."/>
            <person name="Anthouard V."/>
            <person name="Porcel B.M."/>
            <person name="Kachouri-Lafond R."/>
            <person name="Nishino A."/>
            <person name="Ugolini M."/>
            <person name="Chourrout P."/>
            <person name="Nishida H."/>
            <person name="Aasland R."/>
            <person name="Huzurbazar S."/>
            <person name="Westhof E."/>
            <person name="Delsuc F."/>
            <person name="Lehrach H."/>
            <person name="Reinhardt R."/>
            <person name="Weissenbach J."/>
            <person name="Roy S.W."/>
            <person name="Artiguenave F."/>
            <person name="Postlethwait J.H."/>
            <person name="Manak J.R."/>
            <person name="Thompson E.M."/>
            <person name="Jaillon O."/>
            <person name="Du Pasquier L."/>
            <person name="Boudinot P."/>
            <person name="Liberles D.A."/>
            <person name="Volff J.N."/>
            <person name="Philippe H."/>
            <person name="Lenhard B."/>
            <person name="Roest Crollius H."/>
            <person name="Wincker P."/>
            <person name="Chourrout D."/>
        </authorList>
    </citation>
    <scope>NUCLEOTIDE SEQUENCE [LARGE SCALE GENOMIC DNA]</scope>
</reference>
<dbReference type="EC" id="4.3.2.2" evidence="6"/>
<dbReference type="Proteomes" id="UP000001307">
    <property type="component" value="Unassembled WGS sequence"/>
</dbReference>
<protein>
    <recommendedName>
        <fullName evidence="7">Adenylosuccinate lyase</fullName>
        <ecNumber evidence="6">4.3.2.2</ecNumber>
    </recommendedName>
    <alternativeName>
        <fullName evidence="10">Adenylosuccinase</fullName>
    </alternativeName>
</protein>
<sequence>MAAENILMATVKAGGSRQEAHEKFRVLSQEAGARVKNEGAENDLIERIRKCEFFAHIHSQLDSLLEPATFIGRAPEQVDEFIEKEVNPILKRYADRLVDFVDLKV</sequence>
<dbReference type="PANTHER" id="PTHR43172">
    <property type="entry name" value="ADENYLOSUCCINATE LYASE"/>
    <property type="match status" value="1"/>
</dbReference>
<name>E4XTC7_OIKDI</name>
<evidence type="ECO:0000256" key="2">
    <source>
        <dbReference type="ARBA" id="ARBA00004706"/>
    </source>
</evidence>
<dbReference type="OrthoDB" id="406045at2759"/>
<evidence type="ECO:0000259" key="12">
    <source>
        <dbReference type="SMART" id="SM00998"/>
    </source>
</evidence>
<dbReference type="InterPro" id="IPR019468">
    <property type="entry name" value="AdenyloSucc_lyase_C"/>
</dbReference>
<comment type="pathway">
    <text evidence="2">Purine metabolism; IMP biosynthesis via de novo pathway; 5-amino-1-(5-phospho-D-ribosyl)imidazole-4-carboxamide from 5-amino-1-(5-phospho-D-ribosyl)imidazole-4-carboxylate: step 2/2.</text>
</comment>
<evidence type="ECO:0000256" key="9">
    <source>
        <dbReference type="ARBA" id="ARBA00023239"/>
    </source>
</evidence>
<accession>E4XTC7</accession>
<dbReference type="GO" id="GO:0005829">
    <property type="term" value="C:cytosol"/>
    <property type="evidence" value="ECO:0007669"/>
    <property type="project" value="TreeGrafter"/>
</dbReference>
<keyword evidence="9" id="KW-0456">Lyase</keyword>
<keyword evidence="14" id="KW-1185">Reference proteome</keyword>
<evidence type="ECO:0000256" key="10">
    <source>
        <dbReference type="ARBA" id="ARBA00030717"/>
    </source>
</evidence>
<proteinExistence type="inferred from homology"/>
<evidence type="ECO:0000256" key="4">
    <source>
        <dbReference type="ARBA" id="ARBA00008273"/>
    </source>
</evidence>
<comment type="catalytic activity">
    <reaction evidence="11">
        <text>N(6)-(1,2-dicarboxyethyl)-AMP = fumarate + AMP</text>
        <dbReference type="Rhea" id="RHEA:16853"/>
        <dbReference type="ChEBI" id="CHEBI:29806"/>
        <dbReference type="ChEBI" id="CHEBI:57567"/>
        <dbReference type="ChEBI" id="CHEBI:456215"/>
        <dbReference type="EC" id="4.3.2.2"/>
    </reaction>
</comment>
<evidence type="ECO:0000256" key="11">
    <source>
        <dbReference type="ARBA" id="ARBA00047513"/>
    </source>
</evidence>
<dbReference type="SMART" id="SM00998">
    <property type="entry name" value="ADSL_C"/>
    <property type="match status" value="1"/>
</dbReference>
<keyword evidence="8" id="KW-0658">Purine biosynthesis</keyword>
<dbReference type="EMBL" id="FN653153">
    <property type="protein sequence ID" value="CBY12989.1"/>
    <property type="molecule type" value="Genomic_DNA"/>
</dbReference>